<dbReference type="GO" id="GO:0006629">
    <property type="term" value="P:lipid metabolic process"/>
    <property type="evidence" value="ECO:0007669"/>
    <property type="project" value="InterPro"/>
</dbReference>
<dbReference type="SUPFAM" id="SSF51695">
    <property type="entry name" value="PLC-like phosphodiesterases"/>
    <property type="match status" value="1"/>
</dbReference>
<dbReference type="PANTHER" id="PTHR43805">
    <property type="entry name" value="GLYCEROPHOSPHORYL DIESTER PHOSPHODIESTERASE"/>
    <property type="match status" value="1"/>
</dbReference>
<dbReference type="InterPro" id="IPR030395">
    <property type="entry name" value="GP_PDE_dom"/>
</dbReference>
<dbReference type="eggNOG" id="COG0584">
    <property type="taxonomic scope" value="Bacteria"/>
</dbReference>
<dbReference type="EC" id="3.1.4.46" evidence="2"/>
<dbReference type="EMBL" id="LT906441">
    <property type="protein sequence ID" value="SNV35914.1"/>
    <property type="molecule type" value="Genomic_DNA"/>
</dbReference>
<evidence type="ECO:0000313" key="3">
    <source>
        <dbReference type="Proteomes" id="UP000215332"/>
    </source>
</evidence>
<dbReference type="Pfam" id="PF03009">
    <property type="entry name" value="GDPD"/>
    <property type="match status" value="1"/>
</dbReference>
<evidence type="ECO:0000259" key="1">
    <source>
        <dbReference type="PROSITE" id="PS51704"/>
    </source>
</evidence>
<accession>A0A239WQM6</accession>
<sequence>MARESRYTVEKRQRCKFAGQKAAQPHMRMTCRWKNRAMHARDFDFFGSGFIAMAHRGGAQLPENLGKENTIAAFSHAMNRGITHLETDIQVTRDGHLVTMHDPVLARVTDDDHGVVAMLTLVELREATIDGEPIPTLDEVLDTFPDACFNIDMKAPGTVEPLVATLARHQAWDRVCVGSFNPRRLAAFRRLVNHPVATAVGPVGVMSSCLTHRPTTHAPLGVVYQMPWRVKAGPCEIDLVTPSFIRAAHRAGKLVQVWTINDPGQMEQLIEMGVDGIITDRPDVLLNVMRRRHVV</sequence>
<protein>
    <submittedName>
        <fullName evidence="2">Glycerophosphoryl diester phosphodiesterase</fullName>
        <ecNumber evidence="2">3.1.4.46</ecNumber>
    </submittedName>
</protein>
<dbReference type="GO" id="GO:0008889">
    <property type="term" value="F:glycerophosphodiester phosphodiesterase activity"/>
    <property type="evidence" value="ECO:0007669"/>
    <property type="project" value="UniProtKB-EC"/>
</dbReference>
<dbReference type="Gene3D" id="3.20.20.190">
    <property type="entry name" value="Phosphatidylinositol (PI) phosphodiesterase"/>
    <property type="match status" value="1"/>
</dbReference>
<name>A0A239WQM6_9ACTN</name>
<dbReference type="CDD" id="cd08561">
    <property type="entry name" value="GDPD_cytoplasmic_ScUgpQ2_like"/>
    <property type="match status" value="1"/>
</dbReference>
<gene>
    <name evidence="2" type="primary">ugpQ_2</name>
    <name evidence="2" type="ORF">SAMEA4412665_01293</name>
</gene>
<dbReference type="PANTHER" id="PTHR43805:SF1">
    <property type="entry name" value="GP-PDE DOMAIN-CONTAINING PROTEIN"/>
    <property type="match status" value="1"/>
</dbReference>
<evidence type="ECO:0000313" key="2">
    <source>
        <dbReference type="EMBL" id="SNV35914.1"/>
    </source>
</evidence>
<feature type="domain" description="GP-PDE" evidence="1">
    <location>
        <begin position="50"/>
        <end position="289"/>
    </location>
</feature>
<dbReference type="InterPro" id="IPR017946">
    <property type="entry name" value="PLC-like_Pdiesterase_TIM-brl"/>
</dbReference>
<dbReference type="PROSITE" id="PS51704">
    <property type="entry name" value="GP_PDE"/>
    <property type="match status" value="1"/>
</dbReference>
<reference evidence="2 3" key="1">
    <citation type="submission" date="2017-06" db="EMBL/GenBank/DDBJ databases">
        <authorList>
            <consortium name="Pathogen Informatics"/>
        </authorList>
    </citation>
    <scope>NUCLEOTIDE SEQUENCE [LARGE SCALE GENOMIC DNA]</scope>
    <source>
        <strain evidence="2 3">NCTC11865</strain>
    </source>
</reference>
<dbReference type="Proteomes" id="UP000215332">
    <property type="component" value="Chromosome 1"/>
</dbReference>
<proteinExistence type="predicted"/>
<dbReference type="AlphaFoldDB" id="A0A239WQM6"/>
<dbReference type="KEGG" id="cgrn:4412665_01293"/>
<organism evidence="2 3">
    <name type="scientific">Cutibacterium granulosum</name>
    <dbReference type="NCBI Taxonomy" id="33011"/>
    <lineage>
        <taxon>Bacteria</taxon>
        <taxon>Bacillati</taxon>
        <taxon>Actinomycetota</taxon>
        <taxon>Actinomycetes</taxon>
        <taxon>Propionibacteriales</taxon>
        <taxon>Propionibacteriaceae</taxon>
        <taxon>Cutibacterium</taxon>
    </lineage>
</organism>
<keyword evidence="2" id="KW-0378">Hydrolase</keyword>